<dbReference type="InterPro" id="IPR003593">
    <property type="entry name" value="AAA+_ATPase"/>
</dbReference>
<protein>
    <submittedName>
        <fullName evidence="5">ABC transporter ATP-binding protein</fullName>
    </submittedName>
</protein>
<evidence type="ECO:0000256" key="3">
    <source>
        <dbReference type="ARBA" id="ARBA00022840"/>
    </source>
</evidence>
<dbReference type="EMBL" id="BMDI01000002">
    <property type="protein sequence ID" value="GGI19842.1"/>
    <property type="molecule type" value="Genomic_DNA"/>
</dbReference>
<dbReference type="RefSeq" id="WP_188381316.1">
    <property type="nucleotide sequence ID" value="NZ_BMDI01000002.1"/>
</dbReference>
<dbReference type="PANTHER" id="PTHR24220">
    <property type="entry name" value="IMPORT ATP-BINDING PROTEIN"/>
    <property type="match status" value="1"/>
</dbReference>
<comment type="caution">
    <text evidence="5">The sequence shown here is derived from an EMBL/GenBank/DDBJ whole genome shotgun (WGS) entry which is preliminary data.</text>
</comment>
<keyword evidence="1" id="KW-0472">Membrane</keyword>
<keyword evidence="3 5" id="KW-0067">ATP-binding</keyword>
<organism evidence="5 6">
    <name type="scientific">Oxalicibacterium faecigallinarum</name>
    <dbReference type="NCBI Taxonomy" id="573741"/>
    <lineage>
        <taxon>Bacteria</taxon>
        <taxon>Pseudomonadati</taxon>
        <taxon>Pseudomonadota</taxon>
        <taxon>Betaproteobacteria</taxon>
        <taxon>Burkholderiales</taxon>
        <taxon>Oxalobacteraceae</taxon>
        <taxon>Oxalicibacterium</taxon>
    </lineage>
</organism>
<proteinExistence type="predicted"/>
<name>A0A8J3F1R3_9BURK</name>
<dbReference type="InterPro" id="IPR003439">
    <property type="entry name" value="ABC_transporter-like_ATP-bd"/>
</dbReference>
<dbReference type="InterPro" id="IPR027417">
    <property type="entry name" value="P-loop_NTPase"/>
</dbReference>
<dbReference type="SMART" id="SM00382">
    <property type="entry name" value="AAA"/>
    <property type="match status" value="1"/>
</dbReference>
<dbReference type="SUPFAM" id="SSF52540">
    <property type="entry name" value="P-loop containing nucleoside triphosphate hydrolases"/>
    <property type="match status" value="1"/>
</dbReference>
<keyword evidence="1" id="KW-1003">Cell membrane</keyword>
<dbReference type="InterPro" id="IPR017871">
    <property type="entry name" value="ABC_transporter-like_CS"/>
</dbReference>
<sequence>MLQIENLVHRYDDASHPQLAVPEFALEKGQHAVLAGPSGSGKSTLLHLLAGILTPQGGRLSIGGTDLTQLSASSADQWRSRTIGFLPQKLALIPSLTVRENILVAAYAGNHKHDTARADALLGKLGMQDRVHAKPHQLSHGQRQRVALARALFQRPLLLLADEPTASLDDIAAHDAITLLRTQAEENGSSLIISTHDARVLHAMPDAKTLRLAAPFSTQGL</sequence>
<dbReference type="PANTHER" id="PTHR24220:SF659">
    <property type="entry name" value="TRANSPORTER, PUTATIVE-RELATED"/>
    <property type="match status" value="1"/>
</dbReference>
<evidence type="ECO:0000313" key="5">
    <source>
        <dbReference type="EMBL" id="GGI19842.1"/>
    </source>
</evidence>
<dbReference type="Proteomes" id="UP000642180">
    <property type="component" value="Unassembled WGS sequence"/>
</dbReference>
<dbReference type="PROSITE" id="PS50893">
    <property type="entry name" value="ABC_TRANSPORTER_2"/>
    <property type="match status" value="1"/>
</dbReference>
<reference evidence="6" key="1">
    <citation type="journal article" date="2019" name="Int. J. Syst. Evol. Microbiol.">
        <title>The Global Catalogue of Microorganisms (GCM) 10K type strain sequencing project: providing services to taxonomists for standard genome sequencing and annotation.</title>
        <authorList>
            <consortium name="The Broad Institute Genomics Platform"/>
            <consortium name="The Broad Institute Genome Sequencing Center for Infectious Disease"/>
            <person name="Wu L."/>
            <person name="Ma J."/>
        </authorList>
    </citation>
    <scope>NUCLEOTIDE SEQUENCE [LARGE SCALE GENOMIC DNA]</scope>
    <source>
        <strain evidence="6">CCM 2767</strain>
    </source>
</reference>
<dbReference type="GO" id="GO:0022857">
    <property type="term" value="F:transmembrane transporter activity"/>
    <property type="evidence" value="ECO:0007669"/>
    <property type="project" value="TreeGrafter"/>
</dbReference>
<dbReference type="PROSITE" id="PS00211">
    <property type="entry name" value="ABC_TRANSPORTER_1"/>
    <property type="match status" value="1"/>
</dbReference>
<dbReference type="GO" id="GO:0016887">
    <property type="term" value="F:ATP hydrolysis activity"/>
    <property type="evidence" value="ECO:0007669"/>
    <property type="project" value="InterPro"/>
</dbReference>
<evidence type="ECO:0000256" key="2">
    <source>
        <dbReference type="ARBA" id="ARBA00022741"/>
    </source>
</evidence>
<feature type="domain" description="ABC transporter" evidence="4">
    <location>
        <begin position="2"/>
        <end position="221"/>
    </location>
</feature>
<keyword evidence="2" id="KW-0547">Nucleotide-binding</keyword>
<evidence type="ECO:0000256" key="1">
    <source>
        <dbReference type="ARBA" id="ARBA00022475"/>
    </source>
</evidence>
<keyword evidence="6" id="KW-1185">Reference proteome</keyword>
<evidence type="ECO:0000259" key="4">
    <source>
        <dbReference type="PROSITE" id="PS50893"/>
    </source>
</evidence>
<accession>A0A8J3F1R3</accession>
<dbReference type="AlphaFoldDB" id="A0A8J3F1R3"/>
<dbReference type="Gene3D" id="3.40.50.300">
    <property type="entry name" value="P-loop containing nucleotide triphosphate hydrolases"/>
    <property type="match status" value="1"/>
</dbReference>
<dbReference type="InterPro" id="IPR015854">
    <property type="entry name" value="ABC_transpr_LolD-like"/>
</dbReference>
<dbReference type="Pfam" id="PF00005">
    <property type="entry name" value="ABC_tran"/>
    <property type="match status" value="1"/>
</dbReference>
<evidence type="ECO:0000313" key="6">
    <source>
        <dbReference type="Proteomes" id="UP000642180"/>
    </source>
</evidence>
<dbReference type="GO" id="GO:0005524">
    <property type="term" value="F:ATP binding"/>
    <property type="evidence" value="ECO:0007669"/>
    <property type="project" value="UniProtKB-KW"/>
</dbReference>
<dbReference type="GO" id="GO:0005886">
    <property type="term" value="C:plasma membrane"/>
    <property type="evidence" value="ECO:0007669"/>
    <property type="project" value="TreeGrafter"/>
</dbReference>
<gene>
    <name evidence="5" type="ORF">GCM10008066_21050</name>
</gene>